<dbReference type="EMBL" id="JAQYXL010000001">
    <property type="protein sequence ID" value="MEN3226979.1"/>
    <property type="molecule type" value="Genomic_DNA"/>
</dbReference>
<feature type="transmembrane region" description="Helical" evidence="1">
    <location>
        <begin position="33"/>
        <end position="52"/>
    </location>
</feature>
<dbReference type="RefSeq" id="WP_183668669.1">
    <property type="nucleotide sequence ID" value="NZ_JACHOS010000010.1"/>
</dbReference>
<keyword evidence="1" id="KW-0812">Transmembrane</keyword>
<proteinExistence type="predicted"/>
<dbReference type="Proteomes" id="UP001404845">
    <property type="component" value="Unassembled WGS sequence"/>
</dbReference>
<sequence>MLMVASAVCLVTGVGLAAQAHRFGARSTHAESLAGVLLILGLAMIGFGLPVFR</sequence>
<evidence type="ECO:0000313" key="3">
    <source>
        <dbReference type="Proteomes" id="UP001404845"/>
    </source>
</evidence>
<keyword evidence="1" id="KW-0472">Membrane</keyword>
<name>A0ABU9Z6V5_9HYPH</name>
<accession>A0ABU9Z6V5</accession>
<gene>
    <name evidence="2" type="ORF">PUR21_04765</name>
</gene>
<evidence type="ECO:0000256" key="1">
    <source>
        <dbReference type="SAM" id="Phobius"/>
    </source>
</evidence>
<protein>
    <submittedName>
        <fullName evidence="2">Uncharacterized protein</fullName>
    </submittedName>
</protein>
<comment type="caution">
    <text evidence="2">The sequence shown here is derived from an EMBL/GenBank/DDBJ whole genome shotgun (WGS) entry which is preliminary data.</text>
</comment>
<organism evidence="2 3">
    <name type="scientific">Methylorubrum rhodesianum</name>
    <dbReference type="NCBI Taxonomy" id="29427"/>
    <lineage>
        <taxon>Bacteria</taxon>
        <taxon>Pseudomonadati</taxon>
        <taxon>Pseudomonadota</taxon>
        <taxon>Alphaproteobacteria</taxon>
        <taxon>Hyphomicrobiales</taxon>
        <taxon>Methylobacteriaceae</taxon>
        <taxon>Methylorubrum</taxon>
    </lineage>
</organism>
<reference evidence="2 3" key="1">
    <citation type="journal article" date="2023" name="PLoS ONE">
        <title>Complete genome assembly of Hawai'i environmental nontuberculous mycobacteria reveals unexpected co-isolation with methylobacteria.</title>
        <authorList>
            <person name="Hendrix J."/>
            <person name="Epperson L.E."/>
            <person name="Tong E.I."/>
            <person name="Chan Y.L."/>
            <person name="Hasan N.A."/>
            <person name="Dawrs S.N."/>
            <person name="Norton G.J."/>
            <person name="Virdi R."/>
            <person name="Crooks J.L."/>
            <person name="Chan E.D."/>
            <person name="Honda J.R."/>
            <person name="Strong M."/>
        </authorList>
    </citation>
    <scope>NUCLEOTIDE SEQUENCE [LARGE SCALE GENOMIC DNA]</scope>
    <source>
        <strain evidence="2 3">NJH_HI01</strain>
    </source>
</reference>
<evidence type="ECO:0000313" key="2">
    <source>
        <dbReference type="EMBL" id="MEN3226979.1"/>
    </source>
</evidence>
<keyword evidence="3" id="KW-1185">Reference proteome</keyword>
<keyword evidence="1" id="KW-1133">Transmembrane helix</keyword>